<proteinExistence type="predicted"/>
<protein>
    <submittedName>
        <fullName evidence="2">SpoIVB peptidase</fullName>
    </submittedName>
</protein>
<keyword evidence="3" id="KW-1185">Reference proteome</keyword>
<reference evidence="2 3" key="2">
    <citation type="submission" date="2016-08" db="EMBL/GenBank/DDBJ databases">
        <title>Orenia metallireducens sp. nov. strain Z6, a Novel Metal-reducing Firmicute from the Deep Subsurface.</title>
        <authorList>
            <person name="Maxim B.I."/>
            <person name="Kenneth K."/>
            <person name="Flynn T.M."/>
            <person name="Oloughlin E.J."/>
            <person name="Locke R.A."/>
            <person name="Weber J.R."/>
            <person name="Egan S.M."/>
            <person name="Mackie R.I."/>
            <person name="Cann I.K."/>
        </authorList>
    </citation>
    <scope>NUCLEOTIDE SEQUENCE [LARGE SCALE GENOMIC DNA]</scope>
    <source>
        <strain evidence="2 3">Z6</strain>
    </source>
</reference>
<dbReference type="Proteomes" id="UP000093514">
    <property type="component" value="Unassembled WGS sequence"/>
</dbReference>
<accession>A0A1C0A9M5</accession>
<dbReference type="NCBIfam" id="TIGR02860">
    <property type="entry name" value="spore_IV_B"/>
    <property type="match status" value="1"/>
</dbReference>
<dbReference type="Gene3D" id="2.30.42.10">
    <property type="match status" value="1"/>
</dbReference>
<feature type="domain" description="Peptidase S55" evidence="1">
    <location>
        <begin position="202"/>
        <end position="440"/>
    </location>
</feature>
<name>A0A1C0A9M5_9FIRM</name>
<dbReference type="Pfam" id="PF05580">
    <property type="entry name" value="Peptidase_S55"/>
    <property type="match status" value="1"/>
</dbReference>
<dbReference type="PROSITE" id="PS51494">
    <property type="entry name" value="SPOIVB"/>
    <property type="match status" value="1"/>
</dbReference>
<gene>
    <name evidence="2" type="ORF">U472_05715</name>
</gene>
<dbReference type="RefSeq" id="WP_068716417.1">
    <property type="nucleotide sequence ID" value="NZ_LWDV01000008.1"/>
</dbReference>
<evidence type="ECO:0000259" key="1">
    <source>
        <dbReference type="PROSITE" id="PS51494"/>
    </source>
</evidence>
<comment type="caution">
    <text evidence="2">The sequence shown here is derived from an EMBL/GenBank/DDBJ whole genome shotgun (WGS) entry which is preliminary data.</text>
</comment>
<organism evidence="2 3">
    <name type="scientific">Orenia metallireducens</name>
    <dbReference type="NCBI Taxonomy" id="1413210"/>
    <lineage>
        <taxon>Bacteria</taxon>
        <taxon>Bacillati</taxon>
        <taxon>Bacillota</taxon>
        <taxon>Clostridia</taxon>
        <taxon>Halanaerobiales</taxon>
        <taxon>Halobacteroidaceae</taxon>
        <taxon>Orenia</taxon>
    </lineage>
</organism>
<dbReference type="OrthoDB" id="9765242at2"/>
<dbReference type="EMBL" id="LWDV01000008">
    <property type="protein sequence ID" value="OCL26982.1"/>
    <property type="molecule type" value="Genomic_DNA"/>
</dbReference>
<evidence type="ECO:0000313" key="3">
    <source>
        <dbReference type="Proteomes" id="UP000093514"/>
    </source>
</evidence>
<dbReference type="SUPFAM" id="SSF50156">
    <property type="entry name" value="PDZ domain-like"/>
    <property type="match status" value="1"/>
</dbReference>
<sequence>MKKYKRVMLVNLLLILICLFAFPKVLIFLGLPNNCQIFEGNKTPLKINLPFNVSIRSNPQGNLKINGHRVSQNELNIDLSNPIALQASSVGEYNLDFKLFGLIPLRKMVVNVLPQVKVIPGGQAIGVILKSDGIMVVRNSYVTASDGQKYFPAKEADIEVGDSLLEVNNVEIKNKYHLARLINEYGKKGKSLRFKIRKKSGEVEFKEINPIKSKDGFYMIGIYVDDGATGVGTMSFYEPNNGYYGALGHMITEANTQLKIDVGEGEIVRANISGINQSHKGLPGEKLGTFFNGQGMLGDITKNNNFGIYGRLSISPKHPYFKEAIPVASPLEIKEGSAKIYTVLHGGEIEEFDIEIEKVRRQYEPAEKGLIIRITDSELLSKTGGIVQGMSGSPIVQDGKLVGAITHVFVNDSTRGYGILAQWMIMQTDLLEKNLAKEFVS</sequence>
<dbReference type="InterPro" id="IPR036034">
    <property type="entry name" value="PDZ_sf"/>
</dbReference>
<dbReference type="InterPro" id="IPR008763">
    <property type="entry name" value="Peptidase_S55"/>
</dbReference>
<dbReference type="AlphaFoldDB" id="A0A1C0A9M5"/>
<dbReference type="InterPro" id="IPR014219">
    <property type="entry name" value="SpoIVB"/>
</dbReference>
<reference evidence="3" key="1">
    <citation type="submission" date="2016-07" db="EMBL/GenBank/DDBJ databases">
        <authorList>
            <person name="Florea S."/>
            <person name="Webb J.S."/>
            <person name="Jaromczyk J."/>
            <person name="Schardl C.L."/>
        </authorList>
    </citation>
    <scope>NUCLEOTIDE SEQUENCE [LARGE SCALE GENOMIC DNA]</scope>
    <source>
        <strain evidence="3">Z6</strain>
    </source>
</reference>
<evidence type="ECO:0000313" key="2">
    <source>
        <dbReference type="EMBL" id="OCL26982.1"/>
    </source>
</evidence>